<keyword evidence="3" id="KW-0732">Signal</keyword>
<evidence type="ECO:0000256" key="1">
    <source>
        <dbReference type="SAM" id="MobiDB-lite"/>
    </source>
</evidence>
<feature type="compositionally biased region" description="Basic and acidic residues" evidence="1">
    <location>
        <begin position="305"/>
        <end position="328"/>
    </location>
</feature>
<reference evidence="5" key="1">
    <citation type="journal article" date="2008" name="Nat. Genet.">
        <title>The Pristionchus pacificus genome provides a unique perspective on nematode lifestyle and parasitism.</title>
        <authorList>
            <person name="Dieterich C."/>
            <person name="Clifton S.W."/>
            <person name="Schuster L.N."/>
            <person name="Chinwalla A."/>
            <person name="Delehaunty K."/>
            <person name="Dinkelacker I."/>
            <person name="Fulton L."/>
            <person name="Fulton R."/>
            <person name="Godfrey J."/>
            <person name="Minx P."/>
            <person name="Mitreva M."/>
            <person name="Roeseler W."/>
            <person name="Tian H."/>
            <person name="Witte H."/>
            <person name="Yang S.P."/>
            <person name="Wilson R.K."/>
            <person name="Sommer R.J."/>
        </authorList>
    </citation>
    <scope>NUCLEOTIDE SEQUENCE [LARGE SCALE GENOMIC DNA]</scope>
    <source>
        <strain evidence="5">PS312</strain>
    </source>
</reference>
<feature type="region of interest" description="Disordered" evidence="1">
    <location>
        <begin position="85"/>
        <end position="106"/>
    </location>
</feature>
<accession>A0A2A6BXS8</accession>
<dbReference type="AlphaFoldDB" id="A0A2A6BXS8"/>
<dbReference type="OrthoDB" id="5877525at2759"/>
<evidence type="ECO:0000256" key="2">
    <source>
        <dbReference type="SAM" id="Phobius"/>
    </source>
</evidence>
<gene>
    <name evidence="4" type="primary">WBGene00094859</name>
</gene>
<keyword evidence="2" id="KW-1133">Transmembrane helix</keyword>
<name>A0A2A6BXS8_PRIPA</name>
<evidence type="ECO:0000256" key="3">
    <source>
        <dbReference type="SAM" id="SignalP"/>
    </source>
</evidence>
<accession>A0A8R1U4S8</accession>
<feature type="region of interest" description="Disordered" evidence="1">
    <location>
        <begin position="305"/>
        <end position="370"/>
    </location>
</feature>
<feature type="chain" id="PRO_5043624214" evidence="3">
    <location>
        <begin position="20"/>
        <end position="430"/>
    </location>
</feature>
<proteinExistence type="predicted"/>
<protein>
    <submittedName>
        <fullName evidence="4">Uncharacterized protein</fullName>
    </submittedName>
</protein>
<organism evidence="4 5">
    <name type="scientific">Pristionchus pacificus</name>
    <name type="common">Parasitic nematode worm</name>
    <dbReference type="NCBI Taxonomy" id="54126"/>
    <lineage>
        <taxon>Eukaryota</taxon>
        <taxon>Metazoa</taxon>
        <taxon>Ecdysozoa</taxon>
        <taxon>Nematoda</taxon>
        <taxon>Chromadorea</taxon>
        <taxon>Rhabditida</taxon>
        <taxon>Rhabditina</taxon>
        <taxon>Diplogasteromorpha</taxon>
        <taxon>Diplogasteroidea</taxon>
        <taxon>Neodiplogasteridae</taxon>
        <taxon>Pristionchus</taxon>
    </lineage>
</organism>
<dbReference type="EnsemblMetazoa" id="PPA05305.1">
    <property type="protein sequence ID" value="PPA05305.1"/>
    <property type="gene ID" value="WBGene00094859"/>
</dbReference>
<dbReference type="Proteomes" id="UP000005239">
    <property type="component" value="Unassembled WGS sequence"/>
</dbReference>
<feature type="compositionally biased region" description="Polar residues" evidence="1">
    <location>
        <begin position="344"/>
        <end position="354"/>
    </location>
</feature>
<feature type="signal peptide" evidence="3">
    <location>
        <begin position="1"/>
        <end position="19"/>
    </location>
</feature>
<feature type="compositionally biased region" description="Low complexity" evidence="1">
    <location>
        <begin position="88"/>
        <end position="106"/>
    </location>
</feature>
<feature type="transmembrane region" description="Helical" evidence="2">
    <location>
        <begin position="177"/>
        <end position="202"/>
    </location>
</feature>
<feature type="region of interest" description="Disordered" evidence="1">
    <location>
        <begin position="222"/>
        <end position="288"/>
    </location>
</feature>
<keyword evidence="2" id="KW-0812">Transmembrane</keyword>
<reference evidence="4" key="2">
    <citation type="submission" date="2022-06" db="UniProtKB">
        <authorList>
            <consortium name="EnsemblMetazoa"/>
        </authorList>
    </citation>
    <scope>IDENTIFICATION</scope>
    <source>
        <strain evidence="4">PS312</strain>
    </source>
</reference>
<keyword evidence="2" id="KW-0472">Membrane</keyword>
<evidence type="ECO:0000313" key="5">
    <source>
        <dbReference type="Proteomes" id="UP000005239"/>
    </source>
</evidence>
<feature type="compositionally biased region" description="Acidic residues" evidence="1">
    <location>
        <begin position="332"/>
        <end position="343"/>
    </location>
</feature>
<sequence length="430" mass="49122">MHNYALLLLLLFNLPSSRATYNVDDKNYDDFPQSPPIIRPSQTIQLGVSTTRIKDEDSILEERFGRIIDVAATISRSLKYGLEGEEGSSAPSSLPSPSSSSSSSSSHLLGKLIKRDSDGKRTILHFIVEMNGRIVQSEAIVRDISLLTMAELSAILQYPVSSISTTSMQVVEESATWWKIGLIIGGGVIILLLGWCCLFVYFNTCGRVTFIDQRRKEELYEEKMDERREENDERQLGQVKDERKEMRTNEKIDVDEERQREVVVSERERKKKEEPVEKSRDEDMRIRAENGSEERVRYEEMRIRDEEKKKEERKEEKKEEDESRRDSIESLEISEEAGEELQDDSSPLPVTSSRPRAAGLRRPMRTMDGRVITENPLSEWTKFSAGDRVNAIFSIRPPSSYDHPTPSPSTLNGVVQYSTTQGNTAFSHFL</sequence>
<evidence type="ECO:0000313" key="4">
    <source>
        <dbReference type="EnsemblMetazoa" id="PPA05305.1"/>
    </source>
</evidence>
<keyword evidence="5" id="KW-1185">Reference proteome</keyword>